<reference evidence="1 2" key="2">
    <citation type="journal article" date="2017" name="Nature">
        <title>The Apostasia genome and the evolution of orchids.</title>
        <authorList>
            <person name="Zhang G.Q."/>
            <person name="Liu K.W."/>
            <person name="Li Z."/>
            <person name="Lohaus R."/>
            <person name="Hsiao Y.Y."/>
            <person name="Niu S.C."/>
            <person name="Wang J.Y."/>
            <person name="Lin Y.C."/>
            <person name="Xu Q."/>
            <person name="Chen L.J."/>
            <person name="Yoshida K."/>
            <person name="Fujiwara S."/>
            <person name="Wang Z.W."/>
            <person name="Zhang Y.Q."/>
            <person name="Mitsuda N."/>
            <person name="Wang M."/>
            <person name="Liu G.H."/>
            <person name="Pecoraro L."/>
            <person name="Huang H.X."/>
            <person name="Xiao X.J."/>
            <person name="Lin M."/>
            <person name="Wu X.Y."/>
            <person name="Wu W.L."/>
            <person name="Chen Y.Y."/>
            <person name="Chang S.B."/>
            <person name="Sakamoto S."/>
            <person name="Ohme-Takagi M."/>
            <person name="Yagi M."/>
            <person name="Zeng S.J."/>
            <person name="Shen C.Y."/>
            <person name="Yeh C.M."/>
            <person name="Luo Y.B."/>
            <person name="Tsai W.C."/>
            <person name="Van de Peer Y."/>
            <person name="Liu Z.J."/>
        </authorList>
    </citation>
    <scope>NUCLEOTIDE SEQUENCE [LARGE SCALE GENOMIC DNA]</scope>
    <source>
        <tissue evidence="1">The whole plant</tissue>
    </source>
</reference>
<gene>
    <name evidence="1" type="ORF">MA16_Dca018484</name>
</gene>
<sequence>MLIMHPSEEEVWNTIKDMNSDSTAGPDGFTTKFFVHSWNTIKLDVLDAVNNFFKGAPYPKFFSATNIVLIPKIISANQTGFMKGRSIFYNILLVQEMIHDINYKGKGGNIIYKLGISKAYDNLNWNFLYKILSLFGFCQTFIQLIKNSIENCFFLLL</sequence>
<protein>
    <submittedName>
        <fullName evidence="1">Integrator complex subunit 11</fullName>
    </submittedName>
</protein>
<dbReference type="PANTHER" id="PTHR46890">
    <property type="entry name" value="NON-LTR RETROLELEMENT REVERSE TRANSCRIPTASE-LIKE PROTEIN-RELATED"/>
    <property type="match status" value="1"/>
</dbReference>
<keyword evidence="2" id="KW-1185">Reference proteome</keyword>
<dbReference type="AlphaFoldDB" id="A0A2I0X6F7"/>
<dbReference type="Proteomes" id="UP000233837">
    <property type="component" value="Unassembled WGS sequence"/>
</dbReference>
<dbReference type="EMBL" id="KZ502104">
    <property type="protein sequence ID" value="PKU83495.1"/>
    <property type="molecule type" value="Genomic_DNA"/>
</dbReference>
<dbReference type="STRING" id="906689.A0A2I0X6F7"/>
<reference evidence="1 2" key="1">
    <citation type="journal article" date="2016" name="Sci. Rep.">
        <title>The Dendrobium catenatum Lindl. genome sequence provides insights into polysaccharide synthase, floral development and adaptive evolution.</title>
        <authorList>
            <person name="Zhang G.Q."/>
            <person name="Xu Q."/>
            <person name="Bian C."/>
            <person name="Tsai W.C."/>
            <person name="Yeh C.M."/>
            <person name="Liu K.W."/>
            <person name="Yoshida K."/>
            <person name="Zhang L.S."/>
            <person name="Chang S.B."/>
            <person name="Chen F."/>
            <person name="Shi Y."/>
            <person name="Su Y.Y."/>
            <person name="Zhang Y.Q."/>
            <person name="Chen L.J."/>
            <person name="Yin Y."/>
            <person name="Lin M."/>
            <person name="Huang H."/>
            <person name="Deng H."/>
            <person name="Wang Z.W."/>
            <person name="Zhu S.L."/>
            <person name="Zhao X."/>
            <person name="Deng C."/>
            <person name="Niu S.C."/>
            <person name="Huang J."/>
            <person name="Wang M."/>
            <person name="Liu G.H."/>
            <person name="Yang H.J."/>
            <person name="Xiao X.J."/>
            <person name="Hsiao Y.Y."/>
            <person name="Wu W.L."/>
            <person name="Chen Y.Y."/>
            <person name="Mitsuda N."/>
            <person name="Ohme-Takagi M."/>
            <person name="Luo Y.B."/>
            <person name="Van de Peer Y."/>
            <person name="Liu Z.J."/>
        </authorList>
    </citation>
    <scope>NUCLEOTIDE SEQUENCE [LARGE SCALE GENOMIC DNA]</scope>
    <source>
        <tissue evidence="1">The whole plant</tissue>
    </source>
</reference>
<evidence type="ECO:0000313" key="1">
    <source>
        <dbReference type="EMBL" id="PKU83495.1"/>
    </source>
</evidence>
<evidence type="ECO:0000313" key="2">
    <source>
        <dbReference type="Proteomes" id="UP000233837"/>
    </source>
</evidence>
<dbReference type="InterPro" id="IPR052343">
    <property type="entry name" value="Retrotransposon-Effector_Assoc"/>
</dbReference>
<dbReference type="InterPro" id="IPR043502">
    <property type="entry name" value="DNA/RNA_pol_sf"/>
</dbReference>
<organism evidence="1 2">
    <name type="scientific">Dendrobium catenatum</name>
    <dbReference type="NCBI Taxonomy" id="906689"/>
    <lineage>
        <taxon>Eukaryota</taxon>
        <taxon>Viridiplantae</taxon>
        <taxon>Streptophyta</taxon>
        <taxon>Embryophyta</taxon>
        <taxon>Tracheophyta</taxon>
        <taxon>Spermatophyta</taxon>
        <taxon>Magnoliopsida</taxon>
        <taxon>Liliopsida</taxon>
        <taxon>Asparagales</taxon>
        <taxon>Orchidaceae</taxon>
        <taxon>Epidendroideae</taxon>
        <taxon>Malaxideae</taxon>
        <taxon>Dendrobiinae</taxon>
        <taxon>Dendrobium</taxon>
    </lineage>
</organism>
<proteinExistence type="predicted"/>
<dbReference type="PANTHER" id="PTHR46890:SF48">
    <property type="entry name" value="RNA-DIRECTED DNA POLYMERASE"/>
    <property type="match status" value="1"/>
</dbReference>
<accession>A0A2I0X6F7</accession>
<dbReference type="SUPFAM" id="SSF56672">
    <property type="entry name" value="DNA/RNA polymerases"/>
    <property type="match status" value="1"/>
</dbReference>
<name>A0A2I0X6F7_9ASPA</name>